<keyword evidence="5" id="KW-0067">ATP-binding</keyword>
<evidence type="ECO:0000256" key="6">
    <source>
        <dbReference type="ARBA" id="ARBA00022917"/>
    </source>
</evidence>
<dbReference type="AlphaFoldDB" id="A0A7S0UL74"/>
<feature type="signal peptide" evidence="8">
    <location>
        <begin position="1"/>
        <end position="26"/>
    </location>
</feature>
<comment type="similarity">
    <text evidence="1">Belongs to the class-II aminoacyl-tRNA synthetase family.</text>
</comment>
<evidence type="ECO:0000313" key="10">
    <source>
        <dbReference type="EMBL" id="CAD8763381.1"/>
    </source>
</evidence>
<dbReference type="PANTHER" id="PTHR22594">
    <property type="entry name" value="ASPARTYL/LYSYL-TRNA SYNTHETASE"/>
    <property type="match status" value="1"/>
</dbReference>
<dbReference type="InterPro" id="IPR012340">
    <property type="entry name" value="NA-bd_OB-fold"/>
</dbReference>
<dbReference type="Pfam" id="PF00152">
    <property type="entry name" value="tRNA-synt_2"/>
    <property type="match status" value="1"/>
</dbReference>
<evidence type="ECO:0000256" key="4">
    <source>
        <dbReference type="ARBA" id="ARBA00022741"/>
    </source>
</evidence>
<keyword evidence="8" id="KW-0732">Signal</keyword>
<accession>A0A7S0UL74</accession>
<keyword evidence="6" id="KW-0648">Protein biosynthesis</keyword>
<evidence type="ECO:0000259" key="9">
    <source>
        <dbReference type="PROSITE" id="PS50862"/>
    </source>
</evidence>
<evidence type="ECO:0000256" key="8">
    <source>
        <dbReference type="SAM" id="SignalP"/>
    </source>
</evidence>
<dbReference type="NCBIfam" id="NF003037">
    <property type="entry name" value="PRK03932.1"/>
    <property type="match status" value="1"/>
</dbReference>
<dbReference type="GO" id="GO:0003676">
    <property type="term" value="F:nucleic acid binding"/>
    <property type="evidence" value="ECO:0007669"/>
    <property type="project" value="InterPro"/>
</dbReference>
<dbReference type="GO" id="GO:0005524">
    <property type="term" value="F:ATP binding"/>
    <property type="evidence" value="ECO:0007669"/>
    <property type="project" value="UniProtKB-KW"/>
</dbReference>
<proteinExistence type="inferred from homology"/>
<sequence length="578" mass="64609">MFKSRSANYWFRVVVVSAMTLMLSASTSIRQRGFVAAFSCTDFARFNSRSFHSIQKGSLSQDGKSNTCKNGALWSRPGLSLQMSTSSPPSASTETTVLRRVKTVDATEPSDSTPVLIKGWVRTVRKQKTLAFVEVNDGSNMNGIQCVLSFDSIDDETQKELGKITTGCSVVVEGPLVKSQGGKQAVEVAATKLRVVGECPGDTYPLAKKRHSLEYLRTLAHLRPRTNTIAAVARVRSRLAGAIHEFFQQSGFVYVQTPLITASDCEGAGELFRVTTLDIDNKSSLPMKKTEDGKDETDIVDSSQDFFGKPAYLTVSGQLGGETYASAMGDIYTFGPTFRAENSQTTRHLAEFHMVEPEMAFADLDSAMENAEQMLKFVVKHVLDNCEEDLAFFGKFYDKGLIARLEKLVSQPFVRISYREAIEYLQEEIAKDPSKWQFPDVEFGTDLSTEHERWLAETKFESAVFVYNYPKSIKAFYMRDNDEDGGETVNAMDLLVPGVGELVGGSQREERLETLLEKMNEQDLDPEDYWWYLDLRRFGSVPHAGYGLGFERLVTYVCGVENIREAIAFPRYPGHAEF</sequence>
<dbReference type="PRINTS" id="PR01042">
    <property type="entry name" value="TRNASYNTHASP"/>
</dbReference>
<evidence type="ECO:0000256" key="5">
    <source>
        <dbReference type="ARBA" id="ARBA00022840"/>
    </source>
</evidence>
<keyword evidence="7" id="KW-0030">Aminoacyl-tRNA synthetase</keyword>
<dbReference type="SUPFAM" id="SSF50249">
    <property type="entry name" value="Nucleic acid-binding proteins"/>
    <property type="match status" value="1"/>
</dbReference>
<keyword evidence="4" id="KW-0547">Nucleotide-binding</keyword>
<dbReference type="NCBIfam" id="TIGR00457">
    <property type="entry name" value="asnS"/>
    <property type="match status" value="1"/>
</dbReference>
<dbReference type="InterPro" id="IPR002312">
    <property type="entry name" value="Asp/Asn-tRNA-synth_IIb"/>
</dbReference>
<dbReference type="GO" id="GO:0005739">
    <property type="term" value="C:mitochondrion"/>
    <property type="evidence" value="ECO:0007669"/>
    <property type="project" value="TreeGrafter"/>
</dbReference>
<dbReference type="EMBL" id="HBFL01004753">
    <property type="protein sequence ID" value="CAD8763381.1"/>
    <property type="molecule type" value="Transcribed_RNA"/>
</dbReference>
<gene>
    <name evidence="10" type="ORF">PDEL1432_LOCUS3421</name>
</gene>
<reference evidence="10" key="1">
    <citation type="submission" date="2021-01" db="EMBL/GenBank/DDBJ databases">
        <authorList>
            <person name="Corre E."/>
            <person name="Pelletier E."/>
            <person name="Niang G."/>
            <person name="Scheremetjew M."/>
            <person name="Finn R."/>
            <person name="Kale V."/>
            <person name="Holt S."/>
            <person name="Cochrane G."/>
            <person name="Meng A."/>
            <person name="Brown T."/>
            <person name="Cohen L."/>
        </authorList>
    </citation>
    <scope>NUCLEOTIDE SEQUENCE</scope>
    <source>
        <strain evidence="10">UNC1205</strain>
    </source>
</reference>
<protein>
    <recommendedName>
        <fullName evidence="2">asparagine--tRNA ligase</fullName>
        <ecNumber evidence="2">6.1.1.22</ecNumber>
    </recommendedName>
</protein>
<feature type="chain" id="PRO_5031002855" description="asparagine--tRNA ligase" evidence="8">
    <location>
        <begin position="27"/>
        <end position="578"/>
    </location>
</feature>
<keyword evidence="3" id="KW-0436">Ligase</keyword>
<dbReference type="Pfam" id="PF01336">
    <property type="entry name" value="tRNA_anti-codon"/>
    <property type="match status" value="1"/>
</dbReference>
<organism evidence="10">
    <name type="scientific">Pseudo-nitzschia delicatissima</name>
    <dbReference type="NCBI Taxonomy" id="44447"/>
    <lineage>
        <taxon>Eukaryota</taxon>
        <taxon>Sar</taxon>
        <taxon>Stramenopiles</taxon>
        <taxon>Ochrophyta</taxon>
        <taxon>Bacillariophyta</taxon>
        <taxon>Bacillariophyceae</taxon>
        <taxon>Bacillariophycidae</taxon>
        <taxon>Bacillariales</taxon>
        <taxon>Bacillariaceae</taxon>
        <taxon>Pseudo-nitzschia</taxon>
    </lineage>
</organism>
<dbReference type="FunFam" id="3.30.930.10:FF:000016">
    <property type="entry name" value="Asparagine--tRNA ligase"/>
    <property type="match status" value="1"/>
</dbReference>
<dbReference type="HAMAP" id="MF_00534">
    <property type="entry name" value="Asn_tRNA_synth"/>
    <property type="match status" value="1"/>
</dbReference>
<dbReference type="EC" id="6.1.1.22" evidence="2"/>
<dbReference type="CDD" id="cd04318">
    <property type="entry name" value="EcAsnRS_like_N"/>
    <property type="match status" value="1"/>
</dbReference>
<dbReference type="PROSITE" id="PS50862">
    <property type="entry name" value="AA_TRNA_LIGASE_II"/>
    <property type="match status" value="1"/>
</dbReference>
<dbReference type="InterPro" id="IPR006195">
    <property type="entry name" value="aa-tRNA-synth_II"/>
</dbReference>
<evidence type="ECO:0000256" key="2">
    <source>
        <dbReference type="ARBA" id="ARBA00012816"/>
    </source>
</evidence>
<evidence type="ECO:0000256" key="7">
    <source>
        <dbReference type="ARBA" id="ARBA00023146"/>
    </source>
</evidence>
<dbReference type="SUPFAM" id="SSF55681">
    <property type="entry name" value="Class II aaRS and biotin synthetases"/>
    <property type="match status" value="1"/>
</dbReference>
<feature type="domain" description="Aminoacyl-transfer RNA synthetases class-II family profile" evidence="9">
    <location>
        <begin position="234"/>
        <end position="570"/>
    </location>
</feature>
<dbReference type="CDD" id="cd00776">
    <property type="entry name" value="AsxRS_core"/>
    <property type="match status" value="1"/>
</dbReference>
<dbReference type="InterPro" id="IPR045864">
    <property type="entry name" value="aa-tRNA-synth_II/BPL/LPL"/>
</dbReference>
<evidence type="ECO:0000256" key="1">
    <source>
        <dbReference type="ARBA" id="ARBA00008226"/>
    </source>
</evidence>
<dbReference type="GO" id="GO:0004816">
    <property type="term" value="F:asparagine-tRNA ligase activity"/>
    <property type="evidence" value="ECO:0007669"/>
    <property type="project" value="UniProtKB-EC"/>
</dbReference>
<name>A0A7S0UL74_9STRA</name>
<dbReference type="Gene3D" id="3.30.930.10">
    <property type="entry name" value="Bira Bifunctional Protein, Domain 2"/>
    <property type="match status" value="1"/>
</dbReference>
<dbReference type="InterPro" id="IPR004365">
    <property type="entry name" value="NA-bd_OB_tRNA"/>
</dbReference>
<dbReference type="InterPro" id="IPR004364">
    <property type="entry name" value="Aa-tRNA-synt_II"/>
</dbReference>
<evidence type="ECO:0000256" key="3">
    <source>
        <dbReference type="ARBA" id="ARBA00022598"/>
    </source>
</evidence>
<dbReference type="GO" id="GO:0006421">
    <property type="term" value="P:asparaginyl-tRNA aminoacylation"/>
    <property type="evidence" value="ECO:0007669"/>
    <property type="project" value="InterPro"/>
</dbReference>
<dbReference type="PANTHER" id="PTHR22594:SF34">
    <property type="entry name" value="ASPARAGINE--TRNA LIGASE, MITOCHONDRIAL-RELATED"/>
    <property type="match status" value="1"/>
</dbReference>
<dbReference type="InterPro" id="IPR004522">
    <property type="entry name" value="Asn-tRNA-ligase"/>
</dbReference>
<dbReference type="Gene3D" id="2.40.50.140">
    <property type="entry name" value="Nucleic acid-binding proteins"/>
    <property type="match status" value="1"/>
</dbReference>